<feature type="region of interest" description="Disordered" evidence="2">
    <location>
        <begin position="202"/>
        <end position="221"/>
    </location>
</feature>
<dbReference type="PANTHER" id="PTHR16195:SF16">
    <property type="entry name" value="ZINC FINGER CCHC DOMAIN-CONTAINING PROTEIN 14"/>
    <property type="match status" value="1"/>
</dbReference>
<feature type="compositionally biased region" description="Pro residues" evidence="2">
    <location>
        <begin position="204"/>
        <end position="214"/>
    </location>
</feature>
<dbReference type="AlphaFoldDB" id="A0A9N9QMN3"/>
<keyword evidence="1" id="KW-0479">Metal-binding</keyword>
<dbReference type="InterPro" id="IPR057327">
    <property type="entry name" value="Vts1_dom"/>
</dbReference>
<keyword evidence="1" id="KW-0862">Zinc</keyword>
<feature type="region of interest" description="Disordered" evidence="2">
    <location>
        <begin position="407"/>
        <end position="443"/>
    </location>
</feature>
<dbReference type="PROSITE" id="PS50158">
    <property type="entry name" value="ZF_CCHC"/>
    <property type="match status" value="1"/>
</dbReference>
<keyword evidence="1" id="KW-0863">Zinc-finger</keyword>
<feature type="region of interest" description="Disordered" evidence="2">
    <location>
        <begin position="236"/>
        <end position="275"/>
    </location>
</feature>
<dbReference type="GO" id="GO:0008270">
    <property type="term" value="F:zinc ion binding"/>
    <property type="evidence" value="ECO:0007669"/>
    <property type="project" value="UniProtKB-KW"/>
</dbReference>
<dbReference type="InterPro" id="IPR058599">
    <property type="entry name" value="PHAT_Smg/ZCCHC2-like"/>
</dbReference>
<feature type="compositionally biased region" description="Low complexity" evidence="2">
    <location>
        <begin position="252"/>
        <end position="266"/>
    </location>
</feature>
<protein>
    <recommendedName>
        <fullName evidence="3">CCHC-type domain-containing protein</fullName>
    </recommendedName>
</protein>
<dbReference type="SMART" id="SM00343">
    <property type="entry name" value="ZnF_C2HC"/>
    <property type="match status" value="1"/>
</dbReference>
<feature type="region of interest" description="Disordered" evidence="2">
    <location>
        <begin position="370"/>
        <end position="391"/>
    </location>
</feature>
<accession>A0A9N9QMN3</accession>
<reference evidence="4" key="1">
    <citation type="submission" date="2022-01" db="EMBL/GenBank/DDBJ databases">
        <authorList>
            <person name="King R."/>
        </authorList>
    </citation>
    <scope>NUCLEOTIDE SEQUENCE</scope>
</reference>
<name>A0A9N9QMN3_9CUCU</name>
<gene>
    <name evidence="4" type="ORF">CEUTPL_LOCUS12375</name>
</gene>
<proteinExistence type="predicted"/>
<dbReference type="InterPro" id="IPR001878">
    <property type="entry name" value="Znf_CCHC"/>
</dbReference>
<feature type="domain" description="CCHC-type" evidence="3">
    <location>
        <begin position="534"/>
        <end position="549"/>
    </location>
</feature>
<feature type="compositionally biased region" description="Pro residues" evidence="2">
    <location>
        <begin position="236"/>
        <end position="251"/>
    </location>
</feature>
<dbReference type="Proteomes" id="UP001152799">
    <property type="component" value="Chromosome 7"/>
</dbReference>
<dbReference type="OrthoDB" id="6361509at2759"/>
<dbReference type="InterPro" id="IPR042344">
    <property type="entry name" value="ZCCHC14"/>
</dbReference>
<evidence type="ECO:0000256" key="2">
    <source>
        <dbReference type="SAM" id="MobiDB-lite"/>
    </source>
</evidence>
<organism evidence="4 5">
    <name type="scientific">Ceutorhynchus assimilis</name>
    <name type="common">cabbage seed weevil</name>
    <dbReference type="NCBI Taxonomy" id="467358"/>
    <lineage>
        <taxon>Eukaryota</taxon>
        <taxon>Metazoa</taxon>
        <taxon>Ecdysozoa</taxon>
        <taxon>Arthropoda</taxon>
        <taxon>Hexapoda</taxon>
        <taxon>Insecta</taxon>
        <taxon>Pterygota</taxon>
        <taxon>Neoptera</taxon>
        <taxon>Endopterygota</taxon>
        <taxon>Coleoptera</taxon>
        <taxon>Polyphaga</taxon>
        <taxon>Cucujiformia</taxon>
        <taxon>Curculionidae</taxon>
        <taxon>Ceutorhynchinae</taxon>
        <taxon>Ceutorhynchus</taxon>
    </lineage>
</organism>
<evidence type="ECO:0000259" key="3">
    <source>
        <dbReference type="PROSITE" id="PS50158"/>
    </source>
</evidence>
<dbReference type="Pfam" id="PF00098">
    <property type="entry name" value="zf-CCHC"/>
    <property type="match status" value="1"/>
</dbReference>
<keyword evidence="5" id="KW-1185">Reference proteome</keyword>
<dbReference type="Pfam" id="PF26034">
    <property type="entry name" value="PHAT_SMAUG"/>
    <property type="match status" value="1"/>
</dbReference>
<dbReference type="GO" id="GO:0003676">
    <property type="term" value="F:nucleic acid binding"/>
    <property type="evidence" value="ECO:0007669"/>
    <property type="project" value="InterPro"/>
</dbReference>
<evidence type="ECO:0000256" key="1">
    <source>
        <dbReference type="PROSITE-ProRule" id="PRU00047"/>
    </source>
</evidence>
<feature type="compositionally biased region" description="Low complexity" evidence="2">
    <location>
        <begin position="370"/>
        <end position="382"/>
    </location>
</feature>
<dbReference type="EMBL" id="OU892283">
    <property type="protein sequence ID" value="CAG9771953.1"/>
    <property type="molecule type" value="Genomic_DNA"/>
</dbReference>
<sequence length="575" mass="63447">MVCREEILTWFKDLDSYKRIDMLCEFITMCLPFELRFVGSFMEELGKHSYQELRQPAFTANDVDKLEKDATLKSLTLYDQEGRHRILLNVALLKSRNYNAANWHSKNFLRTDYIEDLVIKEKANETIQNELLTLYTMASRHPAFSFEQKVFFQRVLGHLFELRESRLSSIRLQQCRYPPGFDAPINPYRKVQENGPFPISYPMYHPPGLPPPPQLDFTGQFRSGWPPALTCGAPEIPPFPQPLPLQPPQPSTSPLVSSPNQSRSGSPRPPIKPPPLAFPSSVPVVPLMPVVPIEPLTRSSQSEDTISTMKADDSPICSSKPWLEGGGKQINGLRVGPAYAQAVAAPPTCNVRKSLVDQMQAIAIVDESNNSQYHSSSSSSPLQTPPDTPSSLIPVVSASNCIVTSHRSLPLENNRTTSGMPPYMPPFPGPNESRTSPPPPPQNAFTYPTQFAPIPRFFANANFRPPSTAVFGQFAPQQQPPGGGTDSGAVVTPPYQYPVPYLSFMYSSFPPLPPPASAAPHPGAAVRTPPLPGCFNCGAPGHLGQDCTQHNIDDIIVQKNVYSVEFSSDNSDIEK</sequence>
<dbReference type="PANTHER" id="PTHR16195">
    <property type="entry name" value="ZINC FINGER CCHC DOMAIN CONTAINING PROTEIN"/>
    <property type="match status" value="1"/>
</dbReference>
<evidence type="ECO:0000313" key="5">
    <source>
        <dbReference type="Proteomes" id="UP001152799"/>
    </source>
</evidence>
<feature type="compositionally biased region" description="Polar residues" evidence="2">
    <location>
        <begin position="407"/>
        <end position="418"/>
    </location>
</feature>
<evidence type="ECO:0000313" key="4">
    <source>
        <dbReference type="EMBL" id="CAG9771953.1"/>
    </source>
</evidence>
<dbReference type="Pfam" id="PF25479">
    <property type="entry name" value="Vts1"/>
    <property type="match status" value="1"/>
</dbReference>